<evidence type="ECO:0000256" key="4">
    <source>
        <dbReference type="SAM" id="Phobius"/>
    </source>
</evidence>
<dbReference type="CDD" id="cd02961">
    <property type="entry name" value="PDI_a_family"/>
    <property type="match status" value="1"/>
</dbReference>
<keyword evidence="9" id="KW-1185">Reference proteome</keyword>
<feature type="signal peptide" evidence="5">
    <location>
        <begin position="1"/>
        <end position="17"/>
    </location>
</feature>
<feature type="chain" id="PRO_5045031618" description="Thioredoxin domain-containing protein" evidence="5">
    <location>
        <begin position="18"/>
        <end position="442"/>
    </location>
</feature>
<feature type="domain" description="Thioredoxin" evidence="6">
    <location>
        <begin position="16"/>
        <end position="94"/>
    </location>
</feature>
<feature type="compositionally biased region" description="Polar residues" evidence="3">
    <location>
        <begin position="329"/>
        <end position="344"/>
    </location>
</feature>
<proteinExistence type="inferred from homology"/>
<dbReference type="PANTHER" id="PTHR45672">
    <property type="entry name" value="PROTEIN DISULFIDE-ISOMERASE C17H9.14C-RELATED"/>
    <property type="match status" value="1"/>
</dbReference>
<accession>A0ABR2GLF4</accession>
<dbReference type="Proteomes" id="UP001470230">
    <property type="component" value="Unassembled WGS sequence"/>
</dbReference>
<evidence type="ECO:0000256" key="2">
    <source>
        <dbReference type="ARBA" id="ARBA00022729"/>
    </source>
</evidence>
<feature type="compositionally biased region" description="Basic and acidic residues" evidence="3">
    <location>
        <begin position="345"/>
        <end position="357"/>
    </location>
</feature>
<evidence type="ECO:0000313" key="9">
    <source>
        <dbReference type="Proteomes" id="UP001470230"/>
    </source>
</evidence>
<comment type="caution">
    <text evidence="7">The sequence shown here is derived from an EMBL/GenBank/DDBJ whole genome shotgun (WGS) entry which is preliminary data.</text>
</comment>
<keyword evidence="4" id="KW-0472">Membrane</keyword>
<feature type="region of interest" description="Disordered" evidence="3">
    <location>
        <begin position="329"/>
        <end position="392"/>
    </location>
</feature>
<evidence type="ECO:0000256" key="3">
    <source>
        <dbReference type="SAM" id="MobiDB-lite"/>
    </source>
</evidence>
<feature type="transmembrane region" description="Helical" evidence="4">
    <location>
        <begin position="409"/>
        <end position="431"/>
    </location>
</feature>
<evidence type="ECO:0000259" key="6">
    <source>
        <dbReference type="Pfam" id="PF00085"/>
    </source>
</evidence>
<protein>
    <recommendedName>
        <fullName evidence="6">Thioredoxin domain-containing protein</fullName>
    </recommendedName>
</protein>
<comment type="similarity">
    <text evidence="1">Belongs to the protein disulfide isomerase family.</text>
</comment>
<dbReference type="InterPro" id="IPR036249">
    <property type="entry name" value="Thioredoxin-like_sf"/>
</dbReference>
<dbReference type="PROSITE" id="PS00194">
    <property type="entry name" value="THIOREDOXIN_1"/>
    <property type="match status" value="1"/>
</dbReference>
<evidence type="ECO:0000256" key="1">
    <source>
        <dbReference type="ARBA" id="ARBA00006347"/>
    </source>
</evidence>
<dbReference type="Gene3D" id="3.40.30.10">
    <property type="entry name" value="Glutaredoxin"/>
    <property type="match status" value="1"/>
</dbReference>
<dbReference type="SUPFAM" id="SSF52833">
    <property type="entry name" value="Thioredoxin-like"/>
    <property type="match status" value="1"/>
</dbReference>
<keyword evidence="4" id="KW-0812">Transmembrane</keyword>
<dbReference type="InterPro" id="IPR017937">
    <property type="entry name" value="Thioredoxin_CS"/>
</dbReference>
<reference evidence="7 9" key="1">
    <citation type="submission" date="2024-04" db="EMBL/GenBank/DDBJ databases">
        <title>Tritrichomonas musculus Genome.</title>
        <authorList>
            <person name="Alves-Ferreira E."/>
            <person name="Grigg M."/>
            <person name="Lorenzi H."/>
            <person name="Galac M."/>
        </authorList>
    </citation>
    <scope>NUCLEOTIDE SEQUENCE [LARGE SCALE GENOMIC DNA]</scope>
    <source>
        <strain evidence="7 9">EAF2021</strain>
    </source>
</reference>
<dbReference type="Pfam" id="PF00085">
    <property type="entry name" value="Thioredoxin"/>
    <property type="match status" value="1"/>
</dbReference>
<gene>
    <name evidence="8" type="ORF">M9Y10_012879</name>
    <name evidence="7" type="ORF">M9Y10_027591</name>
</gene>
<dbReference type="InterPro" id="IPR013766">
    <property type="entry name" value="Thioredoxin_domain"/>
</dbReference>
<evidence type="ECO:0000313" key="8">
    <source>
        <dbReference type="EMBL" id="KAK8861184.1"/>
    </source>
</evidence>
<keyword evidence="2 5" id="KW-0732">Signal</keyword>
<evidence type="ECO:0000256" key="5">
    <source>
        <dbReference type="SAM" id="SignalP"/>
    </source>
</evidence>
<organism evidence="7 9">
    <name type="scientific">Tritrichomonas musculus</name>
    <dbReference type="NCBI Taxonomy" id="1915356"/>
    <lineage>
        <taxon>Eukaryota</taxon>
        <taxon>Metamonada</taxon>
        <taxon>Parabasalia</taxon>
        <taxon>Tritrichomonadida</taxon>
        <taxon>Tritrichomonadidae</taxon>
        <taxon>Tritrichomonas</taxon>
    </lineage>
</organism>
<keyword evidence="4" id="KW-1133">Transmembrane helix</keyword>
<sequence length="442" mass="51304">MVFLSFFIIAYKVFINASNIERTISSSTKIPAFILIFSPYCPHCTKVHPDWLKLMDQYENDTKVIIAECNAISDGESCRKIFDYKGFPSFIAFTRRRGLWLRNINRTLPSFVNETERLKKIDLSFPCPLFKSDFVNEYPAITFNSGVSKDESCTISQRIEKLVPDLSSFLYVGDENESKLVAKLTQSNKVVFNGEDNDQNYADFIKEYAIKQFEAHNIRIKYTQYKRKVILLIYTQPGHIRRLQTLGEDYFQDFIFTTYYYRTFNKTYPNIHVTPLAALVSNQDKTKFALFNNISIDANSTKDFLELIKNNKYEANLDMKNLFPRFPPNNQRIKIVNPENQQQKKASEQKTVKKTPEATKNIQNQKEPEKKNVNENNENNENEKQTPLHEDAKIEKIESIGKENTNSKFMPVFLFVVGLAIMVSIGIFAYCKIKGKNIAKIE</sequence>
<dbReference type="EMBL" id="JAPFFF010000018">
    <property type="protein sequence ID" value="KAK8861184.1"/>
    <property type="molecule type" value="Genomic_DNA"/>
</dbReference>
<dbReference type="InterPro" id="IPR051063">
    <property type="entry name" value="PDI"/>
</dbReference>
<evidence type="ECO:0000313" key="7">
    <source>
        <dbReference type="EMBL" id="KAK8834511.1"/>
    </source>
</evidence>
<name>A0ABR2GLF4_9EUKA</name>
<dbReference type="PANTHER" id="PTHR45672:SF3">
    <property type="entry name" value="THIOREDOXIN DOMAIN-CONTAINING PROTEIN 5"/>
    <property type="match status" value="1"/>
</dbReference>
<dbReference type="EMBL" id="JAPFFF010000380">
    <property type="protein sequence ID" value="KAK8834511.1"/>
    <property type="molecule type" value="Genomic_DNA"/>
</dbReference>
<feature type="compositionally biased region" description="Basic and acidic residues" evidence="3">
    <location>
        <begin position="381"/>
        <end position="392"/>
    </location>
</feature>